<dbReference type="GO" id="GO:0016301">
    <property type="term" value="F:kinase activity"/>
    <property type="evidence" value="ECO:0007669"/>
    <property type="project" value="UniProtKB-KW"/>
</dbReference>
<protein>
    <submittedName>
        <fullName evidence="1">Protein kinase domain-containing protein</fullName>
    </submittedName>
</protein>
<gene>
    <name evidence="1" type="ORF">GLRG_00257</name>
</gene>
<dbReference type="OrthoDB" id="5979581at2759"/>
<dbReference type="RefSeq" id="XP_008089133.1">
    <property type="nucleotide sequence ID" value="XM_008090942.1"/>
</dbReference>
<proteinExistence type="predicted"/>
<organism evidence="2">
    <name type="scientific">Colletotrichum graminicola (strain M1.001 / M2 / FGSC 10212)</name>
    <name type="common">Maize anthracnose fungus</name>
    <name type="synonym">Glomerella graminicola</name>
    <dbReference type="NCBI Taxonomy" id="645133"/>
    <lineage>
        <taxon>Eukaryota</taxon>
        <taxon>Fungi</taxon>
        <taxon>Dikarya</taxon>
        <taxon>Ascomycota</taxon>
        <taxon>Pezizomycotina</taxon>
        <taxon>Sordariomycetes</taxon>
        <taxon>Hypocreomycetidae</taxon>
        <taxon>Glomerellales</taxon>
        <taxon>Glomerellaceae</taxon>
        <taxon>Colletotrichum</taxon>
        <taxon>Colletotrichum graminicola species complex</taxon>
    </lineage>
</organism>
<dbReference type="AlphaFoldDB" id="E3Q212"/>
<accession>E3Q212</accession>
<sequence>LAQDKQLAKYVAIKVSIADHSSQEVNILSQFSTCAVKNVQFGRSLIPQMLDCFNLNRLNRTYLCFITAPARCNVA</sequence>
<keyword evidence="2" id="KW-1185">Reference proteome</keyword>
<evidence type="ECO:0000313" key="1">
    <source>
        <dbReference type="EMBL" id="EFQ25113.1"/>
    </source>
</evidence>
<dbReference type="EMBL" id="GG697331">
    <property type="protein sequence ID" value="EFQ25113.1"/>
    <property type="molecule type" value="Genomic_DNA"/>
</dbReference>
<dbReference type="VEuPathDB" id="FungiDB:GLRG_00257"/>
<name>E3Q212_COLGM</name>
<dbReference type="HOGENOM" id="CLU_2677695_0_0_1"/>
<feature type="non-terminal residue" evidence="1">
    <location>
        <position position="1"/>
    </location>
</feature>
<dbReference type="GeneID" id="24405622"/>
<dbReference type="Gene3D" id="3.30.200.20">
    <property type="entry name" value="Phosphorylase Kinase, domain 1"/>
    <property type="match status" value="1"/>
</dbReference>
<dbReference type="Proteomes" id="UP000008782">
    <property type="component" value="Unassembled WGS sequence"/>
</dbReference>
<keyword evidence="1" id="KW-0808">Transferase</keyword>
<keyword evidence="1" id="KW-0418">Kinase</keyword>
<reference evidence="2" key="1">
    <citation type="journal article" date="2012" name="Nat. Genet.">
        <title>Lifestyle transitions in plant pathogenic Colletotrichum fungi deciphered by genome and transcriptome analyses.</title>
        <authorList>
            <person name="O'Connell R.J."/>
            <person name="Thon M.R."/>
            <person name="Hacquard S."/>
            <person name="Amyotte S.G."/>
            <person name="Kleemann J."/>
            <person name="Torres M.F."/>
            <person name="Damm U."/>
            <person name="Buiate E.A."/>
            <person name="Epstein L."/>
            <person name="Alkan N."/>
            <person name="Altmueller J."/>
            <person name="Alvarado-Balderrama L."/>
            <person name="Bauser C.A."/>
            <person name="Becker C."/>
            <person name="Birren B.W."/>
            <person name="Chen Z."/>
            <person name="Choi J."/>
            <person name="Crouch J.A."/>
            <person name="Duvick J.P."/>
            <person name="Farman M.A."/>
            <person name="Gan P."/>
            <person name="Heiman D."/>
            <person name="Henrissat B."/>
            <person name="Howard R.J."/>
            <person name="Kabbage M."/>
            <person name="Koch C."/>
            <person name="Kracher B."/>
            <person name="Kubo Y."/>
            <person name="Law A.D."/>
            <person name="Lebrun M.-H."/>
            <person name="Lee Y.-H."/>
            <person name="Miyara I."/>
            <person name="Moore N."/>
            <person name="Neumann U."/>
            <person name="Nordstroem K."/>
            <person name="Panaccione D.G."/>
            <person name="Panstruga R."/>
            <person name="Place M."/>
            <person name="Proctor R.H."/>
            <person name="Prusky D."/>
            <person name="Rech G."/>
            <person name="Reinhardt R."/>
            <person name="Rollins J.A."/>
            <person name="Rounsley S."/>
            <person name="Schardl C.L."/>
            <person name="Schwartz D.C."/>
            <person name="Shenoy N."/>
            <person name="Shirasu K."/>
            <person name="Sikhakolli U.R."/>
            <person name="Stueber K."/>
            <person name="Sukno S.A."/>
            <person name="Sweigard J.A."/>
            <person name="Takano Y."/>
            <person name="Takahara H."/>
            <person name="Trail F."/>
            <person name="van der Does H.C."/>
            <person name="Voll L.M."/>
            <person name="Will I."/>
            <person name="Young S."/>
            <person name="Zeng Q."/>
            <person name="Zhang J."/>
            <person name="Zhou S."/>
            <person name="Dickman M.B."/>
            <person name="Schulze-Lefert P."/>
            <person name="Ver Loren van Themaat E."/>
            <person name="Ma L.-J."/>
            <person name="Vaillancourt L.J."/>
        </authorList>
    </citation>
    <scope>NUCLEOTIDE SEQUENCE [LARGE SCALE GENOMIC DNA]</scope>
    <source>
        <strain evidence="2">M1.001 / M2 / FGSC 10212</strain>
    </source>
</reference>
<dbReference type="Gene3D" id="1.10.510.10">
    <property type="entry name" value="Transferase(Phosphotransferase) domain 1"/>
    <property type="match status" value="1"/>
</dbReference>
<evidence type="ECO:0000313" key="2">
    <source>
        <dbReference type="Proteomes" id="UP000008782"/>
    </source>
</evidence>
<dbReference type="STRING" id="645133.E3Q212"/>